<sequence>MHGRAHSGTRRPAIVAQSTQQCATAVGQCSAIVRRNRAASTRYAPPLAWPRIASSRNGRSTIVDQRCSNGRPSREKCAPRPTRSIIVDQRCSNGRPSREKCAPSVVQQQRIDCAGRGQRANRAHECARERGGAAARGGGPAAISKFRISDLKFKTLDTIWQYILIRSKNLGSDTTVGIRITPPDGAAEDQKHVPGDDQYDE</sequence>
<gene>
    <name evidence="2" type="ORF">F511_37380</name>
</gene>
<evidence type="ECO:0000313" key="2">
    <source>
        <dbReference type="EMBL" id="KZV56798.1"/>
    </source>
</evidence>
<keyword evidence="3" id="KW-1185">Reference proteome</keyword>
<dbReference type="AlphaFoldDB" id="A0A2Z7DHB5"/>
<evidence type="ECO:0000313" key="3">
    <source>
        <dbReference type="Proteomes" id="UP000250235"/>
    </source>
</evidence>
<organism evidence="2 3">
    <name type="scientific">Dorcoceras hygrometricum</name>
    <dbReference type="NCBI Taxonomy" id="472368"/>
    <lineage>
        <taxon>Eukaryota</taxon>
        <taxon>Viridiplantae</taxon>
        <taxon>Streptophyta</taxon>
        <taxon>Embryophyta</taxon>
        <taxon>Tracheophyta</taxon>
        <taxon>Spermatophyta</taxon>
        <taxon>Magnoliopsida</taxon>
        <taxon>eudicotyledons</taxon>
        <taxon>Gunneridae</taxon>
        <taxon>Pentapetalae</taxon>
        <taxon>asterids</taxon>
        <taxon>lamiids</taxon>
        <taxon>Lamiales</taxon>
        <taxon>Gesneriaceae</taxon>
        <taxon>Didymocarpoideae</taxon>
        <taxon>Trichosporeae</taxon>
        <taxon>Loxocarpinae</taxon>
        <taxon>Dorcoceras</taxon>
    </lineage>
</organism>
<dbReference type="Proteomes" id="UP000250235">
    <property type="component" value="Unassembled WGS sequence"/>
</dbReference>
<dbReference type="EMBL" id="KQ987787">
    <property type="protein sequence ID" value="KZV56798.1"/>
    <property type="molecule type" value="Genomic_DNA"/>
</dbReference>
<proteinExistence type="predicted"/>
<accession>A0A2Z7DHB5</accession>
<reference evidence="2 3" key="1">
    <citation type="journal article" date="2015" name="Proc. Natl. Acad. Sci. U.S.A.">
        <title>The resurrection genome of Boea hygrometrica: A blueprint for survival of dehydration.</title>
        <authorList>
            <person name="Xiao L."/>
            <person name="Yang G."/>
            <person name="Zhang L."/>
            <person name="Yang X."/>
            <person name="Zhao S."/>
            <person name="Ji Z."/>
            <person name="Zhou Q."/>
            <person name="Hu M."/>
            <person name="Wang Y."/>
            <person name="Chen M."/>
            <person name="Xu Y."/>
            <person name="Jin H."/>
            <person name="Xiao X."/>
            <person name="Hu G."/>
            <person name="Bao F."/>
            <person name="Hu Y."/>
            <person name="Wan P."/>
            <person name="Li L."/>
            <person name="Deng X."/>
            <person name="Kuang T."/>
            <person name="Xiang C."/>
            <person name="Zhu J.K."/>
            <person name="Oliver M.J."/>
            <person name="He Y."/>
        </authorList>
    </citation>
    <scope>NUCLEOTIDE SEQUENCE [LARGE SCALE GENOMIC DNA]</scope>
    <source>
        <strain evidence="3">cv. XS01</strain>
    </source>
</reference>
<protein>
    <submittedName>
        <fullName evidence="2">Uncharacterized protein</fullName>
    </submittedName>
</protein>
<evidence type="ECO:0000256" key="1">
    <source>
        <dbReference type="SAM" id="MobiDB-lite"/>
    </source>
</evidence>
<name>A0A2Z7DHB5_9LAMI</name>
<feature type="region of interest" description="Disordered" evidence="1">
    <location>
        <begin position="181"/>
        <end position="201"/>
    </location>
</feature>